<accession>A0ABN7B8I1</accession>
<protein>
    <submittedName>
        <fullName evidence="1">Uncharacterized protein</fullName>
    </submittedName>
</protein>
<name>A0ABN7B8I1_9HEMI</name>
<evidence type="ECO:0000313" key="1">
    <source>
        <dbReference type="EMBL" id="BES99944.1"/>
    </source>
</evidence>
<evidence type="ECO:0000313" key="2">
    <source>
        <dbReference type="Proteomes" id="UP001307889"/>
    </source>
</evidence>
<organism evidence="1 2">
    <name type="scientific">Nesidiocoris tenuis</name>
    <dbReference type="NCBI Taxonomy" id="355587"/>
    <lineage>
        <taxon>Eukaryota</taxon>
        <taxon>Metazoa</taxon>
        <taxon>Ecdysozoa</taxon>
        <taxon>Arthropoda</taxon>
        <taxon>Hexapoda</taxon>
        <taxon>Insecta</taxon>
        <taxon>Pterygota</taxon>
        <taxon>Neoptera</taxon>
        <taxon>Paraneoptera</taxon>
        <taxon>Hemiptera</taxon>
        <taxon>Heteroptera</taxon>
        <taxon>Panheteroptera</taxon>
        <taxon>Cimicomorpha</taxon>
        <taxon>Miridae</taxon>
        <taxon>Dicyphina</taxon>
        <taxon>Nesidiocoris</taxon>
    </lineage>
</organism>
<gene>
    <name evidence="1" type="ORF">NTJ_12761</name>
</gene>
<proteinExistence type="predicted"/>
<keyword evidence="2" id="KW-1185">Reference proteome</keyword>
<dbReference type="Proteomes" id="UP001307889">
    <property type="component" value="Chromosome 11"/>
</dbReference>
<sequence length="120" mass="13631">MTTSGVRARPAGQNDCRIRLFMSRRLSLSIALDEIRWKRERIPGPDVWPIKITGGCIRAAGEVHTIFRNVPMCLILRHLPVARFREIPSEELNFFASAEADVFRDEWSKSALFDETTSGA</sequence>
<reference evidence="1 2" key="1">
    <citation type="submission" date="2023-09" db="EMBL/GenBank/DDBJ databases">
        <title>Nesidiocoris tenuis whole genome shotgun sequence.</title>
        <authorList>
            <person name="Shibata T."/>
            <person name="Shimoda M."/>
            <person name="Kobayashi T."/>
            <person name="Uehara T."/>
        </authorList>
    </citation>
    <scope>NUCLEOTIDE SEQUENCE [LARGE SCALE GENOMIC DNA]</scope>
    <source>
        <strain evidence="1 2">Japan</strain>
    </source>
</reference>
<dbReference type="EMBL" id="AP028919">
    <property type="protein sequence ID" value="BES99944.1"/>
    <property type="molecule type" value="Genomic_DNA"/>
</dbReference>